<feature type="non-terminal residue" evidence="1">
    <location>
        <position position="55"/>
    </location>
</feature>
<dbReference type="Proteomes" id="UP000887013">
    <property type="component" value="Unassembled WGS sequence"/>
</dbReference>
<protein>
    <submittedName>
        <fullName evidence="1">Uncharacterized protein</fullName>
    </submittedName>
</protein>
<dbReference type="EMBL" id="BMAW01037815">
    <property type="protein sequence ID" value="GFU50033.1"/>
    <property type="molecule type" value="Genomic_DNA"/>
</dbReference>
<dbReference type="AlphaFoldDB" id="A0A8X6R258"/>
<accession>A0A8X6R258</accession>
<evidence type="ECO:0000313" key="2">
    <source>
        <dbReference type="Proteomes" id="UP000887013"/>
    </source>
</evidence>
<comment type="caution">
    <text evidence="1">The sequence shown here is derived from an EMBL/GenBank/DDBJ whole genome shotgun (WGS) entry which is preliminary data.</text>
</comment>
<reference evidence="1" key="1">
    <citation type="submission" date="2020-08" db="EMBL/GenBank/DDBJ databases">
        <title>Multicomponent nature underlies the extraordinary mechanical properties of spider dragline silk.</title>
        <authorList>
            <person name="Kono N."/>
            <person name="Nakamura H."/>
            <person name="Mori M."/>
            <person name="Yoshida Y."/>
            <person name="Ohtoshi R."/>
            <person name="Malay A.D."/>
            <person name="Moran D.A.P."/>
            <person name="Tomita M."/>
            <person name="Numata K."/>
            <person name="Arakawa K."/>
        </authorList>
    </citation>
    <scope>NUCLEOTIDE SEQUENCE</scope>
</reference>
<keyword evidence="2" id="KW-1185">Reference proteome</keyword>
<name>A0A8X6R258_NEPPI</name>
<sequence length="55" mass="6415">MIKTRVDSETEFATNSLYYSILQFNKALASFEEKHSIIEYLSNLGRVSFKILRVI</sequence>
<proteinExistence type="predicted"/>
<gene>
    <name evidence="1" type="ORF">NPIL_426081</name>
</gene>
<organism evidence="1 2">
    <name type="scientific">Nephila pilipes</name>
    <name type="common">Giant wood spider</name>
    <name type="synonym">Nephila maculata</name>
    <dbReference type="NCBI Taxonomy" id="299642"/>
    <lineage>
        <taxon>Eukaryota</taxon>
        <taxon>Metazoa</taxon>
        <taxon>Ecdysozoa</taxon>
        <taxon>Arthropoda</taxon>
        <taxon>Chelicerata</taxon>
        <taxon>Arachnida</taxon>
        <taxon>Araneae</taxon>
        <taxon>Araneomorphae</taxon>
        <taxon>Entelegynae</taxon>
        <taxon>Araneoidea</taxon>
        <taxon>Nephilidae</taxon>
        <taxon>Nephila</taxon>
    </lineage>
</organism>
<evidence type="ECO:0000313" key="1">
    <source>
        <dbReference type="EMBL" id="GFU50033.1"/>
    </source>
</evidence>